<feature type="transmembrane region" description="Helical" evidence="1">
    <location>
        <begin position="245"/>
        <end position="265"/>
    </location>
</feature>
<gene>
    <name evidence="2" type="ORF">PACTADRAFT_51276</name>
</gene>
<accession>A0A1E4TRR9</accession>
<dbReference type="EMBL" id="KV454016">
    <property type="protein sequence ID" value="ODV94440.1"/>
    <property type="molecule type" value="Genomic_DNA"/>
</dbReference>
<name>A0A1E4TRR9_PACTA</name>
<dbReference type="Proteomes" id="UP000094236">
    <property type="component" value="Unassembled WGS sequence"/>
</dbReference>
<dbReference type="PANTHER" id="PTHR28019:SF2">
    <property type="entry name" value="CELL MEMBRANE PROTEIN YLR413W-RELATED"/>
    <property type="match status" value="1"/>
</dbReference>
<protein>
    <submittedName>
        <fullName evidence="2">Uncharacterized protein</fullName>
    </submittedName>
</protein>
<feature type="transmembrane region" description="Helical" evidence="1">
    <location>
        <begin position="6"/>
        <end position="28"/>
    </location>
</feature>
<dbReference type="PROSITE" id="PS51257">
    <property type="entry name" value="PROKAR_LIPOPROTEIN"/>
    <property type="match status" value="1"/>
</dbReference>
<sequence length="298" mass="32958">MGCFRFCFVLFPTFFSVVALVLSCFSCAGSARNNSFLTNIFLIDLDFSEVEVPALLANLTTDSGISDTDIGLSDVYTIGMWGYCKGDLKNGTTLQSYDTGNVNFTYCSTPKAMYVFNVTELISSELNLTDISSVTSEIDSVVTDVSDIDLPSNVESYVKVAKILSKLIFVCTIIGIVLTFLVMILTIPTICSRGFSCFVALLSFISFISFILACGASTGMYLYIKKELDKYVSTYGIEAHLSPEYLGFYWAACASSLIASVLWAFSSCCFSTEPTRFSCCSRPMRRYEDEEVPMIKRY</sequence>
<keyword evidence="1" id="KW-0472">Membrane</keyword>
<dbReference type="OrthoDB" id="4480814at2759"/>
<dbReference type="Pfam" id="PF06687">
    <property type="entry name" value="SUR7"/>
    <property type="match status" value="1"/>
</dbReference>
<keyword evidence="1" id="KW-1133">Transmembrane helix</keyword>
<reference evidence="3" key="1">
    <citation type="submission" date="2016-05" db="EMBL/GenBank/DDBJ databases">
        <title>Comparative genomics of biotechnologically important yeasts.</title>
        <authorList>
            <consortium name="DOE Joint Genome Institute"/>
            <person name="Riley R."/>
            <person name="Haridas S."/>
            <person name="Wolfe K.H."/>
            <person name="Lopes M.R."/>
            <person name="Hittinger C.T."/>
            <person name="Goker M."/>
            <person name="Salamov A."/>
            <person name="Wisecaver J."/>
            <person name="Long T.M."/>
            <person name="Aerts A.L."/>
            <person name="Barry K."/>
            <person name="Choi C."/>
            <person name="Clum A."/>
            <person name="Coughlan A.Y."/>
            <person name="Deshpande S."/>
            <person name="Douglass A.P."/>
            <person name="Hanson S.J."/>
            <person name="Klenk H.-P."/>
            <person name="Labutti K."/>
            <person name="Lapidus A."/>
            <person name="Lindquist E."/>
            <person name="Lipzen A."/>
            <person name="Meier-Kolthoff J.P."/>
            <person name="Ohm R.A."/>
            <person name="Otillar R.P."/>
            <person name="Pangilinan J."/>
            <person name="Peng Y."/>
            <person name="Rokas A."/>
            <person name="Rosa C.A."/>
            <person name="Scheuner C."/>
            <person name="Sibirny A.A."/>
            <person name="Slot J.C."/>
            <person name="Stielow J.B."/>
            <person name="Sun H."/>
            <person name="Kurtzman C.P."/>
            <person name="Blackwell M."/>
            <person name="Grigoriev I.V."/>
            <person name="Jeffries T.W."/>
        </authorList>
    </citation>
    <scope>NUCLEOTIDE SEQUENCE [LARGE SCALE GENOMIC DNA]</scope>
    <source>
        <strain evidence="3">NRRL Y-2460</strain>
    </source>
</reference>
<dbReference type="InterPro" id="IPR052413">
    <property type="entry name" value="SUR7_domain"/>
</dbReference>
<keyword evidence="1" id="KW-0812">Transmembrane</keyword>
<dbReference type="InterPro" id="IPR009571">
    <property type="entry name" value="SUR7/Rim9-like_fungi"/>
</dbReference>
<dbReference type="AlphaFoldDB" id="A0A1E4TRR9"/>
<evidence type="ECO:0000313" key="3">
    <source>
        <dbReference type="Proteomes" id="UP000094236"/>
    </source>
</evidence>
<dbReference type="GO" id="GO:0031505">
    <property type="term" value="P:fungal-type cell wall organization"/>
    <property type="evidence" value="ECO:0007669"/>
    <property type="project" value="TreeGrafter"/>
</dbReference>
<dbReference type="GO" id="GO:0051285">
    <property type="term" value="C:cell cortex of cell tip"/>
    <property type="evidence" value="ECO:0007669"/>
    <property type="project" value="TreeGrafter"/>
</dbReference>
<feature type="transmembrane region" description="Helical" evidence="1">
    <location>
        <begin position="167"/>
        <end position="187"/>
    </location>
</feature>
<proteinExistence type="predicted"/>
<feature type="transmembrane region" description="Helical" evidence="1">
    <location>
        <begin position="199"/>
        <end position="224"/>
    </location>
</feature>
<dbReference type="PANTHER" id="PTHR28019">
    <property type="entry name" value="CELL MEMBRANE PROTEIN YLR413W-RELATED"/>
    <property type="match status" value="1"/>
</dbReference>
<dbReference type="GO" id="GO:0005886">
    <property type="term" value="C:plasma membrane"/>
    <property type="evidence" value="ECO:0007669"/>
    <property type="project" value="InterPro"/>
</dbReference>
<evidence type="ECO:0000256" key="1">
    <source>
        <dbReference type="SAM" id="Phobius"/>
    </source>
</evidence>
<evidence type="ECO:0000313" key="2">
    <source>
        <dbReference type="EMBL" id="ODV94440.1"/>
    </source>
</evidence>
<organism evidence="2 3">
    <name type="scientific">Pachysolen tannophilus NRRL Y-2460</name>
    <dbReference type="NCBI Taxonomy" id="669874"/>
    <lineage>
        <taxon>Eukaryota</taxon>
        <taxon>Fungi</taxon>
        <taxon>Dikarya</taxon>
        <taxon>Ascomycota</taxon>
        <taxon>Saccharomycotina</taxon>
        <taxon>Pichiomycetes</taxon>
        <taxon>Pachysolenaceae</taxon>
        <taxon>Pachysolen</taxon>
    </lineage>
</organism>
<keyword evidence="3" id="KW-1185">Reference proteome</keyword>